<dbReference type="PANTHER" id="PTHR23404">
    <property type="entry name" value="MOLYBDOPTERIN SYNTHASE RELATED"/>
    <property type="match status" value="1"/>
</dbReference>
<dbReference type="PATRIC" id="fig|64091.14.peg.52"/>
<evidence type="ECO:0000313" key="2">
    <source>
        <dbReference type="Proteomes" id="UP000000554"/>
    </source>
</evidence>
<gene>
    <name evidence="1" type="primary">moaE</name>
    <name evidence="1" type="ordered locus">VNG_0081G</name>
</gene>
<dbReference type="InterPro" id="IPR003448">
    <property type="entry name" value="Mopterin_biosynth_MoaE"/>
</dbReference>
<protein>
    <submittedName>
        <fullName evidence="1">Molybdenum cofactor biosynthesis protein</fullName>
    </submittedName>
</protein>
<organism evidence="1 2">
    <name type="scientific">Halobacterium salinarum (strain ATCC 700922 / JCM 11081 / NRC-1)</name>
    <name type="common">Halobacterium halobium</name>
    <dbReference type="NCBI Taxonomy" id="64091"/>
    <lineage>
        <taxon>Archaea</taxon>
        <taxon>Methanobacteriati</taxon>
        <taxon>Methanobacteriota</taxon>
        <taxon>Stenosarchaea group</taxon>
        <taxon>Halobacteria</taxon>
        <taxon>Halobacteriales</taxon>
        <taxon>Halobacteriaceae</taxon>
        <taxon>Halobacterium</taxon>
        <taxon>Halobacterium salinarum NRC-34001</taxon>
    </lineage>
</organism>
<dbReference type="SUPFAM" id="SSF54690">
    <property type="entry name" value="Molybdopterin synthase subunit MoaE"/>
    <property type="match status" value="1"/>
</dbReference>
<dbReference type="GO" id="GO:0005829">
    <property type="term" value="C:cytosol"/>
    <property type="evidence" value="ECO:0000318"/>
    <property type="project" value="GO_Central"/>
</dbReference>
<evidence type="ECO:0000313" key="1">
    <source>
        <dbReference type="EMBL" id="AAG18716.1"/>
    </source>
</evidence>
<dbReference type="HOGENOM" id="CLU_088141_0_0_2"/>
<dbReference type="PaxDb" id="64091-VNG_0081G"/>
<dbReference type="CDD" id="cd00756">
    <property type="entry name" value="MoaE"/>
    <property type="match status" value="1"/>
</dbReference>
<proteinExistence type="predicted"/>
<dbReference type="NCBIfam" id="NF011061">
    <property type="entry name" value="PRK14493.1"/>
    <property type="match status" value="1"/>
</dbReference>
<dbReference type="Proteomes" id="UP000000554">
    <property type="component" value="Chromosome"/>
</dbReference>
<keyword evidence="2" id="KW-1185">Reference proteome</keyword>
<dbReference type="Gene3D" id="3.90.1170.40">
    <property type="entry name" value="Molybdopterin biosynthesis MoaE subunit"/>
    <property type="match status" value="1"/>
</dbReference>
<dbReference type="InParanoid" id="Q9HST6"/>
<accession>Q9HST6</accession>
<reference evidence="1 2" key="1">
    <citation type="journal article" date="2000" name="Proc. Natl. Acad. Sci. U.S.A.">
        <title>Genome sequence of Halobacterium species NRC-1.</title>
        <authorList>
            <person name="Ng W.V."/>
            <person name="Kennedy S.P."/>
            <person name="Mahairas G.G."/>
            <person name="Berquist B."/>
            <person name="Pan M."/>
            <person name="Shukla H.D."/>
            <person name="Lasky S.R."/>
            <person name="Baliga N.S."/>
            <person name="Thorsson V."/>
            <person name="Sbrogna J."/>
            <person name="Swartzell S."/>
            <person name="Weir D."/>
            <person name="Hall J."/>
            <person name="Dahl T.A."/>
            <person name="Welti R."/>
            <person name="Goo Y.A."/>
            <person name="Leithauser B."/>
            <person name="Keller K."/>
            <person name="Cruz R."/>
            <person name="Danson M.J."/>
            <person name="Hough D.W."/>
            <person name="Maddocks D.G."/>
            <person name="Jablonski P.E."/>
            <person name="Krebs M.P."/>
            <person name="Angevine C.M."/>
            <person name="Dale H."/>
            <person name="Isenbarger T.A."/>
            <person name="Peck R.F."/>
            <person name="Pohlschroder M."/>
            <person name="Spudich J.L."/>
            <person name="Jung K.W."/>
            <person name="Alam M."/>
            <person name="Freitas T."/>
            <person name="Hou S."/>
            <person name="Daniels C.J."/>
            <person name="Dennis P.P."/>
            <person name="Omer A.D."/>
            <person name="Ebhardt H."/>
            <person name="Lowe T.M."/>
            <person name="Liang P."/>
            <person name="Riley M."/>
            <person name="Hood L."/>
            <person name="DasSarma S."/>
        </authorList>
    </citation>
    <scope>NUCLEOTIDE SEQUENCE [LARGE SCALE GENOMIC DNA]</scope>
    <source>
        <strain evidence="2">ATCC 700922 / JCM 11081 / NRC-1</strain>
    </source>
</reference>
<dbReference type="STRING" id="64091.VNG_0081G"/>
<dbReference type="EMBL" id="AE004437">
    <property type="protein sequence ID" value="AAG18716.1"/>
    <property type="molecule type" value="Genomic_DNA"/>
</dbReference>
<dbReference type="AlphaFoldDB" id="Q9HST6"/>
<dbReference type="Pfam" id="PF02391">
    <property type="entry name" value="MoaE"/>
    <property type="match status" value="1"/>
</dbReference>
<dbReference type="GO" id="GO:0006777">
    <property type="term" value="P:Mo-molybdopterin cofactor biosynthetic process"/>
    <property type="evidence" value="ECO:0007669"/>
    <property type="project" value="InterPro"/>
</dbReference>
<name>Q9HST6_HALSA</name>
<dbReference type="PIR" id="H84168">
    <property type="entry name" value="H84168"/>
</dbReference>
<dbReference type="KEGG" id="hal:VNG_0081G"/>
<dbReference type="InterPro" id="IPR036563">
    <property type="entry name" value="MoaE_sf"/>
</dbReference>
<sequence length="297" mass="31882">MLPVVARCWSRAGGPVVPTAQRATLITPARQRTRMKALSVVGPAADTDAAAAAVAAALRPRGRVATVRRDDTVTTPASTARSVSLSDHGAWAASGADRTLDDVLADLAPAFDYVIVEGFPDAALPTVALGDHDVPDPDVTAPNADALDTEAVLAAVEDAPVRETLDSLVASLKSHEDSEFAGAIATFTGRVRERDDPDDTPTQHLEFERYDTVAEQRMATIREQLCERDGVYDVRMHHRTGVVPAGDDVVHVVVLAGHRGDAFRAVSDGIDRLKDEVPLFKKEVTVDDAFWRHDIPE</sequence>